<feature type="transmembrane region" description="Helical" evidence="1">
    <location>
        <begin position="118"/>
        <end position="134"/>
    </location>
</feature>
<keyword evidence="1" id="KW-0812">Transmembrane</keyword>
<evidence type="ECO:0000256" key="1">
    <source>
        <dbReference type="SAM" id="Phobius"/>
    </source>
</evidence>
<keyword evidence="4" id="KW-1185">Reference proteome</keyword>
<dbReference type="EMBL" id="JAGSCS010000007">
    <property type="protein sequence ID" value="MBR0576083.1"/>
    <property type="molecule type" value="Genomic_DNA"/>
</dbReference>
<accession>A0A941CQS9</accession>
<reference evidence="3" key="1">
    <citation type="submission" date="2021-04" db="EMBL/GenBank/DDBJ databases">
        <title>Proteiniclasticum sedimins sp. nov., an obligate anaerobic bacterium isolated from anaerobic sludge.</title>
        <authorList>
            <person name="Liu J."/>
        </authorList>
    </citation>
    <scope>NUCLEOTIDE SEQUENCE</scope>
    <source>
        <strain evidence="3">BAD-10</strain>
    </source>
</reference>
<feature type="domain" description="4Fe-4S ferredoxin-type" evidence="2">
    <location>
        <begin position="156"/>
        <end position="183"/>
    </location>
</feature>
<protein>
    <recommendedName>
        <fullName evidence="2">4Fe-4S ferredoxin-type domain-containing protein</fullName>
    </recommendedName>
</protein>
<feature type="transmembrane region" description="Helical" evidence="1">
    <location>
        <begin position="140"/>
        <end position="163"/>
    </location>
</feature>
<dbReference type="AlphaFoldDB" id="A0A941CQS9"/>
<gene>
    <name evidence="3" type="ORF">KCG48_06980</name>
</gene>
<keyword evidence="1" id="KW-0472">Membrane</keyword>
<feature type="transmembrane region" description="Helical" evidence="1">
    <location>
        <begin position="85"/>
        <end position="106"/>
    </location>
</feature>
<evidence type="ECO:0000313" key="4">
    <source>
        <dbReference type="Proteomes" id="UP000675379"/>
    </source>
</evidence>
<evidence type="ECO:0000259" key="2">
    <source>
        <dbReference type="Pfam" id="PF12801"/>
    </source>
</evidence>
<comment type="caution">
    <text evidence="3">The sequence shown here is derived from an EMBL/GenBank/DDBJ whole genome shotgun (WGS) entry which is preliminary data.</text>
</comment>
<feature type="transmembrane region" description="Helical" evidence="1">
    <location>
        <begin position="12"/>
        <end position="40"/>
    </location>
</feature>
<name>A0A941CQS9_9CLOT</name>
<feature type="domain" description="4Fe-4S ferredoxin-type" evidence="2">
    <location>
        <begin position="28"/>
        <end position="75"/>
    </location>
</feature>
<dbReference type="Proteomes" id="UP000675379">
    <property type="component" value="Unassembled WGS sequence"/>
</dbReference>
<sequence length="194" mass="22543">MSSLRNHRLLYLFTLGFFLLSLLNIHLAVLGLLCMTLPFYLLLRDGKKTWCQGYCPRSSLYMTLGKHHRSSRKIPRSFTQSEVKYGVLIYFLFSLLIMTFSTLRVARGQMAPMLIPRFLIFIPLPVHLVPLLPFPEVPLWFTHLSFRIFSMMMTTTTLGLILAKLYKPRTWCTICPVNTLSGMYLMKKKDASLR</sequence>
<dbReference type="InterPro" id="IPR017896">
    <property type="entry name" value="4Fe4S_Fe-S-bd"/>
</dbReference>
<proteinExistence type="predicted"/>
<evidence type="ECO:0000313" key="3">
    <source>
        <dbReference type="EMBL" id="MBR0576083.1"/>
    </source>
</evidence>
<keyword evidence="1" id="KW-1133">Transmembrane helix</keyword>
<organism evidence="3 4">
    <name type="scientific">Proteiniclasticum sediminis</name>
    <dbReference type="NCBI Taxonomy" id="2804028"/>
    <lineage>
        <taxon>Bacteria</taxon>
        <taxon>Bacillati</taxon>
        <taxon>Bacillota</taxon>
        <taxon>Clostridia</taxon>
        <taxon>Eubacteriales</taxon>
        <taxon>Clostridiaceae</taxon>
        <taxon>Proteiniclasticum</taxon>
    </lineage>
</organism>
<dbReference type="Pfam" id="PF12801">
    <property type="entry name" value="Fer4_5"/>
    <property type="match status" value="2"/>
</dbReference>